<dbReference type="InterPro" id="IPR041171">
    <property type="entry name" value="SDR_Ig"/>
</dbReference>
<sequence>MRKKGFVLLVAAMLFLHSIIGPGFASANTPLGSSSNSKSILTKVMLKDAAGSVIDAVYNPNADPVVMGAPVTLEYEWELENGHDYVAGSTFEFDIPQEFELYNSVNGILEISGLEISNFAASKNGHVIVTFDEDVSGYSDVGGTIIFNTNFSKTAITGSTEVAIPFPVRGG</sequence>
<evidence type="ECO:0000256" key="3">
    <source>
        <dbReference type="ARBA" id="ARBA00022525"/>
    </source>
</evidence>
<protein>
    <submittedName>
        <fullName evidence="8">Ig-like domain-containing protein</fullName>
    </submittedName>
</protein>
<dbReference type="Gene3D" id="2.60.40.1280">
    <property type="match status" value="1"/>
</dbReference>
<dbReference type="InterPro" id="IPR011252">
    <property type="entry name" value="Fibrogen-bd_dom1"/>
</dbReference>
<dbReference type="Pfam" id="PF17961">
    <property type="entry name" value="Big_8"/>
    <property type="match status" value="1"/>
</dbReference>
<evidence type="ECO:0000259" key="7">
    <source>
        <dbReference type="Pfam" id="PF17961"/>
    </source>
</evidence>
<name>A0AA95IB19_9BACL</name>
<organism evidence="8 9">
    <name type="scientific">Paenibacillus woosongensis</name>
    <dbReference type="NCBI Taxonomy" id="307580"/>
    <lineage>
        <taxon>Bacteria</taxon>
        <taxon>Bacillati</taxon>
        <taxon>Bacillota</taxon>
        <taxon>Bacilli</taxon>
        <taxon>Bacillales</taxon>
        <taxon>Paenibacillaceae</taxon>
        <taxon>Paenibacillus</taxon>
    </lineage>
</organism>
<evidence type="ECO:0000256" key="1">
    <source>
        <dbReference type="ARBA" id="ARBA00004168"/>
    </source>
</evidence>
<accession>A0AA95IB19</accession>
<keyword evidence="2" id="KW-0134">Cell wall</keyword>
<evidence type="ECO:0000256" key="4">
    <source>
        <dbReference type="ARBA" id="ARBA00022729"/>
    </source>
</evidence>
<keyword evidence="4 6" id="KW-0732">Signal</keyword>
<dbReference type="Proteomes" id="UP001177943">
    <property type="component" value="Chromosome"/>
</dbReference>
<reference evidence="8" key="1">
    <citation type="submission" date="2023-05" db="EMBL/GenBank/DDBJ databases">
        <title>Comparative genomics of Bacillaceae isolates and their secondary metabolite potential.</title>
        <authorList>
            <person name="Song L."/>
            <person name="Nielsen L.J."/>
            <person name="Mohite O."/>
            <person name="Xu X."/>
            <person name="Weber T."/>
            <person name="Kovacs A.T."/>
        </authorList>
    </citation>
    <scope>NUCLEOTIDE SEQUENCE</scope>
    <source>
        <strain evidence="8">B2_4</strain>
    </source>
</reference>
<dbReference type="InterPro" id="IPR008966">
    <property type="entry name" value="Adhesion_dom_sf"/>
</dbReference>
<evidence type="ECO:0000256" key="6">
    <source>
        <dbReference type="SAM" id="SignalP"/>
    </source>
</evidence>
<evidence type="ECO:0000313" key="8">
    <source>
        <dbReference type="EMBL" id="WHX51208.1"/>
    </source>
</evidence>
<dbReference type="AlphaFoldDB" id="A0AA95IB19"/>
<dbReference type="RefSeq" id="WP_283928183.1">
    <property type="nucleotide sequence ID" value="NZ_CP126084.1"/>
</dbReference>
<gene>
    <name evidence="8" type="ORF">QNH46_11445</name>
</gene>
<evidence type="ECO:0000256" key="5">
    <source>
        <dbReference type="ARBA" id="ARBA00023088"/>
    </source>
</evidence>
<feature type="domain" description="SDR-like Ig" evidence="7">
    <location>
        <begin position="72"/>
        <end position="159"/>
    </location>
</feature>
<comment type="subcellular location">
    <subcellularLocation>
        <location evidence="1">Secreted</location>
        <location evidence="1">Cell wall</location>
        <topology evidence="1">Peptidoglycan-anchor</topology>
    </subcellularLocation>
</comment>
<dbReference type="SUPFAM" id="SSF49401">
    <property type="entry name" value="Bacterial adhesins"/>
    <property type="match status" value="1"/>
</dbReference>
<proteinExistence type="predicted"/>
<dbReference type="KEGG" id="pwn:QNH46_11445"/>
<keyword evidence="5" id="KW-0572">Peptidoglycan-anchor</keyword>
<feature type="chain" id="PRO_5041705809" evidence="6">
    <location>
        <begin position="28"/>
        <end position="171"/>
    </location>
</feature>
<dbReference type="GO" id="GO:0007155">
    <property type="term" value="P:cell adhesion"/>
    <property type="evidence" value="ECO:0007669"/>
    <property type="project" value="InterPro"/>
</dbReference>
<dbReference type="EMBL" id="CP126084">
    <property type="protein sequence ID" value="WHX51208.1"/>
    <property type="molecule type" value="Genomic_DNA"/>
</dbReference>
<evidence type="ECO:0000256" key="2">
    <source>
        <dbReference type="ARBA" id="ARBA00022512"/>
    </source>
</evidence>
<evidence type="ECO:0000313" key="9">
    <source>
        <dbReference type="Proteomes" id="UP001177943"/>
    </source>
</evidence>
<keyword evidence="3" id="KW-0964">Secreted</keyword>
<feature type="signal peptide" evidence="6">
    <location>
        <begin position="1"/>
        <end position="27"/>
    </location>
</feature>